<evidence type="ECO:0000313" key="2">
    <source>
        <dbReference type="Proteomes" id="UP000237144"/>
    </source>
</evidence>
<gene>
    <name evidence="1" type="ORF">BMF94_5253</name>
</gene>
<dbReference type="PANTHER" id="PTHR34286:SF1">
    <property type="entry name" value="TRANSMEMBRANE PROTEIN"/>
    <property type="match status" value="1"/>
</dbReference>
<evidence type="ECO:0000313" key="1">
    <source>
        <dbReference type="EMBL" id="POY71892.1"/>
    </source>
</evidence>
<reference evidence="1 2" key="1">
    <citation type="journal article" date="2018" name="Front. Microbiol.">
        <title>Prospects for Fungal Bioremediation of Acidic Radioactive Waste Sites: Characterization and Genome Sequence of Rhodotorula taiwanensis MD1149.</title>
        <authorList>
            <person name="Tkavc R."/>
            <person name="Matrosova V.Y."/>
            <person name="Grichenko O.E."/>
            <person name="Gostincar C."/>
            <person name="Volpe R.P."/>
            <person name="Klimenkova P."/>
            <person name="Gaidamakova E.K."/>
            <person name="Zhou C.E."/>
            <person name="Stewart B.J."/>
            <person name="Lyman M.G."/>
            <person name="Malfatti S.A."/>
            <person name="Rubinfeld B."/>
            <person name="Courtot M."/>
            <person name="Singh J."/>
            <person name="Dalgard C.L."/>
            <person name="Hamilton T."/>
            <person name="Frey K.G."/>
            <person name="Gunde-Cimerman N."/>
            <person name="Dugan L."/>
            <person name="Daly M.J."/>
        </authorList>
    </citation>
    <scope>NUCLEOTIDE SEQUENCE [LARGE SCALE GENOMIC DNA]</scope>
    <source>
        <strain evidence="1 2">MD1149</strain>
    </source>
</reference>
<dbReference type="Proteomes" id="UP000237144">
    <property type="component" value="Unassembled WGS sequence"/>
</dbReference>
<proteinExistence type="predicted"/>
<protein>
    <submittedName>
        <fullName evidence="1">Uncharacterized protein</fullName>
    </submittedName>
</protein>
<keyword evidence="2" id="KW-1185">Reference proteome</keyword>
<dbReference type="STRING" id="741276.A0A2S5B533"/>
<dbReference type="PANTHER" id="PTHR34286">
    <property type="entry name" value="TRANSMEMBRANE PROTEIN"/>
    <property type="match status" value="1"/>
</dbReference>
<dbReference type="AlphaFoldDB" id="A0A2S5B533"/>
<organism evidence="1 2">
    <name type="scientific">Rhodotorula taiwanensis</name>
    <dbReference type="NCBI Taxonomy" id="741276"/>
    <lineage>
        <taxon>Eukaryota</taxon>
        <taxon>Fungi</taxon>
        <taxon>Dikarya</taxon>
        <taxon>Basidiomycota</taxon>
        <taxon>Pucciniomycotina</taxon>
        <taxon>Microbotryomycetes</taxon>
        <taxon>Sporidiobolales</taxon>
        <taxon>Sporidiobolaceae</taxon>
        <taxon>Rhodotorula</taxon>
    </lineage>
</organism>
<accession>A0A2S5B533</accession>
<dbReference type="OrthoDB" id="2100988at2759"/>
<comment type="caution">
    <text evidence="1">The sequence shown here is derived from an EMBL/GenBank/DDBJ whole genome shotgun (WGS) entry which is preliminary data.</text>
</comment>
<dbReference type="EMBL" id="PJQD01000072">
    <property type="protein sequence ID" value="POY71892.1"/>
    <property type="molecule type" value="Genomic_DNA"/>
</dbReference>
<sequence length="151" mass="16915">MDRELHAHKRAVLRSCASFACRMRSRENSRPGWLGEGTTRPFPVVLNAHHTMIPTAPRMGGGAQFPYPKEVWSPAGGWWTRPSNWKTSTGFVALGLGLATYGIWQMSAEREVRHSAPTRPIPSMMWAKQFKSGELGVKDESHLRGEPVSHH</sequence>
<name>A0A2S5B533_9BASI</name>